<sequence length="107" mass="11678">MPTSVAEWSNKEVANKATKGTGCVTRGYFSLRHYSASGYETQLTTSNLESTTSLVTLLDTIKQEEGMEVRTDATLCTPVECFTPSLPPSYTPTAESVGLYKQLAAMW</sequence>
<name>A0A7R9FMW9_9NEOP</name>
<reference evidence="1" key="1">
    <citation type="submission" date="2020-11" db="EMBL/GenBank/DDBJ databases">
        <authorList>
            <person name="Tran Van P."/>
        </authorList>
    </citation>
    <scope>NUCLEOTIDE SEQUENCE</scope>
</reference>
<evidence type="ECO:0000313" key="1">
    <source>
        <dbReference type="EMBL" id="CAD7455455.1"/>
    </source>
</evidence>
<dbReference type="EMBL" id="OE000921">
    <property type="protein sequence ID" value="CAD7455455.1"/>
    <property type="molecule type" value="Genomic_DNA"/>
</dbReference>
<gene>
    <name evidence="1" type="ORF">TTEB3V08_LOCUS3524</name>
</gene>
<accession>A0A7R9FMW9</accession>
<organism evidence="1">
    <name type="scientific">Timema tahoe</name>
    <dbReference type="NCBI Taxonomy" id="61484"/>
    <lineage>
        <taxon>Eukaryota</taxon>
        <taxon>Metazoa</taxon>
        <taxon>Ecdysozoa</taxon>
        <taxon>Arthropoda</taxon>
        <taxon>Hexapoda</taxon>
        <taxon>Insecta</taxon>
        <taxon>Pterygota</taxon>
        <taxon>Neoptera</taxon>
        <taxon>Polyneoptera</taxon>
        <taxon>Phasmatodea</taxon>
        <taxon>Timematodea</taxon>
        <taxon>Timematoidea</taxon>
        <taxon>Timematidae</taxon>
        <taxon>Timema</taxon>
    </lineage>
</organism>
<dbReference type="AlphaFoldDB" id="A0A7R9FMW9"/>
<protein>
    <submittedName>
        <fullName evidence="1">Uncharacterized protein</fullName>
    </submittedName>
</protein>
<proteinExistence type="predicted"/>